<dbReference type="Proteomes" id="UP000528964">
    <property type="component" value="Unassembled WGS sequence"/>
</dbReference>
<accession>A0A7W6D1I4</accession>
<dbReference type="Pfam" id="PF09981">
    <property type="entry name" value="DUF2218"/>
    <property type="match status" value="1"/>
</dbReference>
<dbReference type="InterPro" id="IPR014543">
    <property type="entry name" value="UCP028291"/>
</dbReference>
<evidence type="ECO:0000313" key="1">
    <source>
        <dbReference type="EMBL" id="MBB3972675.1"/>
    </source>
</evidence>
<reference evidence="1 2" key="1">
    <citation type="submission" date="2020-08" db="EMBL/GenBank/DDBJ databases">
        <title>Genomic Encyclopedia of Type Strains, Phase IV (KMG-IV): sequencing the most valuable type-strain genomes for metagenomic binning, comparative biology and taxonomic classification.</title>
        <authorList>
            <person name="Goeker M."/>
        </authorList>
    </citation>
    <scope>NUCLEOTIDE SEQUENCE [LARGE SCALE GENOMIC DNA]</scope>
    <source>
        <strain evidence="1 2">DSM 25481</strain>
    </source>
</reference>
<comment type="caution">
    <text evidence="1">The sequence shown here is derived from an EMBL/GenBank/DDBJ whole genome shotgun (WGS) entry which is preliminary data.</text>
</comment>
<proteinExistence type="predicted"/>
<dbReference type="RefSeq" id="WP_183394564.1">
    <property type="nucleotide sequence ID" value="NZ_JACIDR010000002.1"/>
</dbReference>
<sequence>MTVSAACAVPTANASRYLAQLCSHWRHKLAVEAEGDRARVVLLNDAVVTLEASPEAVKVAITAGTPADMAAAKGTVTRHLDRFAWREAPLSFAWRDSAG</sequence>
<gene>
    <name evidence="1" type="ORF">GGR24_001332</name>
</gene>
<name>A0A7W6D1I4_9HYPH</name>
<protein>
    <recommendedName>
        <fullName evidence="3">DUF2218 domain-containing protein</fullName>
    </recommendedName>
</protein>
<dbReference type="AlphaFoldDB" id="A0A7W6D1I4"/>
<keyword evidence="2" id="KW-1185">Reference proteome</keyword>
<evidence type="ECO:0008006" key="3">
    <source>
        <dbReference type="Google" id="ProtNLM"/>
    </source>
</evidence>
<evidence type="ECO:0000313" key="2">
    <source>
        <dbReference type="Proteomes" id="UP000528964"/>
    </source>
</evidence>
<organism evidence="1 2">
    <name type="scientific">Hansschlegelia beijingensis</name>
    <dbReference type="NCBI Taxonomy" id="1133344"/>
    <lineage>
        <taxon>Bacteria</taxon>
        <taxon>Pseudomonadati</taxon>
        <taxon>Pseudomonadota</taxon>
        <taxon>Alphaproteobacteria</taxon>
        <taxon>Hyphomicrobiales</taxon>
        <taxon>Methylopilaceae</taxon>
        <taxon>Hansschlegelia</taxon>
    </lineage>
</organism>
<dbReference type="EMBL" id="JACIDR010000002">
    <property type="protein sequence ID" value="MBB3972675.1"/>
    <property type="molecule type" value="Genomic_DNA"/>
</dbReference>
<dbReference type="Gene3D" id="3.30.310.50">
    <property type="entry name" value="Alpha-D-phosphohexomutase, C-terminal domain"/>
    <property type="match status" value="1"/>
</dbReference>